<name>A0A4T0B681_AURPU</name>
<feature type="compositionally biased region" description="Basic and acidic residues" evidence="1">
    <location>
        <begin position="343"/>
        <end position="352"/>
    </location>
</feature>
<feature type="region of interest" description="Disordered" evidence="1">
    <location>
        <begin position="1"/>
        <end position="37"/>
    </location>
</feature>
<evidence type="ECO:0000313" key="3">
    <source>
        <dbReference type="Proteomes" id="UP000308724"/>
    </source>
</evidence>
<evidence type="ECO:0000256" key="1">
    <source>
        <dbReference type="SAM" id="MobiDB-lite"/>
    </source>
</evidence>
<dbReference type="AlphaFoldDB" id="A0A4T0B681"/>
<proteinExistence type="predicted"/>
<gene>
    <name evidence="2" type="ORF">D6C78_10678</name>
</gene>
<feature type="region of interest" description="Disordered" evidence="1">
    <location>
        <begin position="312"/>
        <end position="393"/>
    </location>
</feature>
<organism evidence="2 3">
    <name type="scientific">Aureobasidium pullulans</name>
    <name type="common">Black yeast</name>
    <name type="synonym">Pullularia pullulans</name>
    <dbReference type="NCBI Taxonomy" id="5580"/>
    <lineage>
        <taxon>Eukaryota</taxon>
        <taxon>Fungi</taxon>
        <taxon>Dikarya</taxon>
        <taxon>Ascomycota</taxon>
        <taxon>Pezizomycotina</taxon>
        <taxon>Dothideomycetes</taxon>
        <taxon>Dothideomycetidae</taxon>
        <taxon>Dothideales</taxon>
        <taxon>Saccotheciaceae</taxon>
        <taxon>Aureobasidium</taxon>
    </lineage>
</organism>
<protein>
    <submittedName>
        <fullName evidence="2">Uncharacterized protein</fullName>
    </submittedName>
</protein>
<sequence length="393" mass="44447">MNPHHSLPMSSPVSPSKVHRDRLPPSPPKSPGSSLSRVLSHIAALHHGEPTARAASEQTFPILETEHARLGPRLDEIGLCGFYQNKVRHDYDPSLGQLTLRMPTPRHDVFVRGFVDLILKKISTQARLVEQGYPVVSRRLLELQSLSTTDINLLIDDKPANKSPDASLGYPDREYPQAVFEVSYSQDRRALERLAWSYIMGSSHSIRCVVGLDLDYPRNRAPSPAQNAHVSIWRPLVEIEGNTENMDVKQEIASQCLGAHSPDHTIAVVSIRDLLGDEFLKDTSRDIAERKIVVTAREMTGLLENAERFQQSSIRQTERAFQERQAQGRNWRKRRITPDEELSEGREAEYRTSESTVEQQRSDDDTSYTPAARSPVRSDSSLLRRPTRPRIDN</sequence>
<dbReference type="EMBL" id="QZBZ01000562">
    <property type="protein sequence ID" value="TIA28578.1"/>
    <property type="molecule type" value="Genomic_DNA"/>
</dbReference>
<evidence type="ECO:0000313" key="2">
    <source>
        <dbReference type="EMBL" id="TIA28578.1"/>
    </source>
</evidence>
<dbReference type="Proteomes" id="UP000308724">
    <property type="component" value="Unassembled WGS sequence"/>
</dbReference>
<accession>A0A4T0B681</accession>
<comment type="caution">
    <text evidence="2">The sequence shown here is derived from an EMBL/GenBank/DDBJ whole genome shotgun (WGS) entry which is preliminary data.</text>
</comment>
<reference evidence="2 3" key="1">
    <citation type="submission" date="2018-10" db="EMBL/GenBank/DDBJ databases">
        <title>Fifty Aureobasidium pullulans genomes reveal a recombining polyextremotolerant generalist.</title>
        <authorList>
            <person name="Gostincar C."/>
            <person name="Turk M."/>
            <person name="Zajc J."/>
            <person name="Gunde-Cimerman N."/>
        </authorList>
    </citation>
    <scope>NUCLEOTIDE SEQUENCE [LARGE SCALE GENOMIC DNA]</scope>
    <source>
        <strain evidence="2 3">EXF-1645</strain>
    </source>
</reference>